<sequence length="620" mass="69471">MSWIQKLYDTYEQCADTVEPVGASLWPISHFVKQAHVEMVIDDKGNYRKGRAKKLEWAESPTLIPATESSAGRTAGVAPHPLCEEIGYCAVDFSAGPMTEEQAAYLHLLSDWCESEHAHPKARAILAYLSKGTLKRDLLEENIFPVVITNSRGQKTKLEDRKVFIRWRTEEFGNVCSGTWEDPTLIRSWIDFDEQRNGGKGFCMVTGSQTRLAQNHPRFIRRPGDGGKLISANDFSGFTFRGRFTDGKKDYERQVCSVSFQVSQKAHNALRWLITRQGYRHNDQTVVSWAVSGKPLPDPLESTLALFGVSPATLVAPTSLGTGVAQAFALRLKQAIAGYGSQLEPTEDIVVMGLDSATPGRMAITFYRELNGSEFLERIEAWHSKCAWAQNFGKEKKFIGAPAPADIAEAAYGTRVDDKLRKATVERLLPCIVDGLPVPVDLVKSTTRRASNRVGLDRWDWERGLGIACALFKGYHTERGYQMALEQDRTSRDYLYGRLLAIAENIEGRALFVAGERRETTAARLMQRFADRPFSTWKTIELALSPYKTRLRTQRAGFLHGMEKLLDEVMALFIGTEFAKDCQLSGEFLLGYHCQRQALKPRDVPDNAPDDDPSNNNGEN</sequence>
<name>A0A1A8XHU7_9PROT</name>
<evidence type="ECO:0008006" key="4">
    <source>
        <dbReference type="Google" id="ProtNLM"/>
    </source>
</evidence>
<dbReference type="RefSeq" id="WP_186405740.1">
    <property type="nucleotide sequence ID" value="NZ_FLQX01000025.1"/>
</dbReference>
<feature type="region of interest" description="Disordered" evidence="1">
    <location>
        <begin position="600"/>
        <end position="620"/>
    </location>
</feature>
<dbReference type="InterPro" id="IPR010144">
    <property type="entry name" value="CRISPR-assoc_prot_Csd1-typ"/>
</dbReference>
<evidence type="ECO:0000313" key="3">
    <source>
        <dbReference type="Proteomes" id="UP000199169"/>
    </source>
</evidence>
<dbReference type="Proteomes" id="UP000199169">
    <property type="component" value="Unassembled WGS sequence"/>
</dbReference>
<dbReference type="Pfam" id="PF09709">
    <property type="entry name" value="Cas_Csd1"/>
    <property type="match status" value="1"/>
</dbReference>
<dbReference type="NCBIfam" id="TIGR01863">
    <property type="entry name" value="cas_Csd1"/>
    <property type="match status" value="1"/>
</dbReference>
<keyword evidence="3" id="KW-1185">Reference proteome</keyword>
<evidence type="ECO:0000313" key="2">
    <source>
        <dbReference type="EMBL" id="SBT03937.1"/>
    </source>
</evidence>
<organism evidence="2 3">
    <name type="scientific">Candidatus Accumulibacter aalborgensis</name>
    <dbReference type="NCBI Taxonomy" id="1860102"/>
    <lineage>
        <taxon>Bacteria</taxon>
        <taxon>Pseudomonadati</taxon>
        <taxon>Pseudomonadota</taxon>
        <taxon>Betaproteobacteria</taxon>
        <taxon>Candidatus Accumulibacter</taxon>
    </lineage>
</organism>
<accession>A0A1A8XHU7</accession>
<dbReference type="STRING" id="1860102.ACCAA_1200006"/>
<dbReference type="EMBL" id="FLQX01000025">
    <property type="protein sequence ID" value="SBT03937.1"/>
    <property type="molecule type" value="Genomic_DNA"/>
</dbReference>
<dbReference type="CDD" id="cd09757">
    <property type="entry name" value="Cas8c_I-C"/>
    <property type="match status" value="1"/>
</dbReference>
<proteinExistence type="predicted"/>
<dbReference type="AlphaFoldDB" id="A0A1A8XHU7"/>
<gene>
    <name evidence="2" type="ORF">ACCAA_1200006</name>
</gene>
<reference evidence="2 3" key="1">
    <citation type="submission" date="2016-06" db="EMBL/GenBank/DDBJ databases">
        <authorList>
            <person name="Kjaerup R.B."/>
            <person name="Dalgaard T.S."/>
            <person name="Juul-Madsen H.R."/>
        </authorList>
    </citation>
    <scope>NUCLEOTIDE SEQUENCE [LARGE SCALE GENOMIC DNA]</scope>
    <source>
        <strain evidence="2">3</strain>
    </source>
</reference>
<protein>
    <recommendedName>
        <fullName evidence="4">CRISPR-associated protein, Csd1 family</fullName>
    </recommendedName>
</protein>
<evidence type="ECO:0000256" key="1">
    <source>
        <dbReference type="SAM" id="MobiDB-lite"/>
    </source>
</evidence>